<accession>A0A939BRD9</accession>
<dbReference type="EMBL" id="JAFBEB010000002">
    <property type="protein sequence ID" value="MBM7589368.1"/>
    <property type="molecule type" value="Genomic_DNA"/>
</dbReference>
<dbReference type="Proteomes" id="UP000717624">
    <property type="component" value="Unassembled WGS sequence"/>
</dbReference>
<protein>
    <submittedName>
        <fullName evidence="1">Uncharacterized protein</fullName>
    </submittedName>
</protein>
<organism evidence="1 2">
    <name type="scientific">Brevibacillus fulvus</name>
    <dbReference type="NCBI Taxonomy" id="1125967"/>
    <lineage>
        <taxon>Bacteria</taxon>
        <taxon>Bacillati</taxon>
        <taxon>Bacillota</taxon>
        <taxon>Bacilli</taxon>
        <taxon>Bacillales</taxon>
        <taxon>Paenibacillaceae</taxon>
        <taxon>Brevibacillus</taxon>
    </lineage>
</organism>
<evidence type="ECO:0000313" key="1">
    <source>
        <dbReference type="EMBL" id="MBM7589368.1"/>
    </source>
</evidence>
<dbReference type="AlphaFoldDB" id="A0A939BRD9"/>
<name>A0A939BRD9_9BACL</name>
<comment type="caution">
    <text evidence="1">The sequence shown here is derived from an EMBL/GenBank/DDBJ whole genome shotgun (WGS) entry which is preliminary data.</text>
</comment>
<proteinExistence type="predicted"/>
<dbReference type="RefSeq" id="WP_204517090.1">
    <property type="nucleotide sequence ID" value="NZ_BAABIN010000015.1"/>
</dbReference>
<gene>
    <name evidence="1" type="ORF">JOD01_000966</name>
</gene>
<keyword evidence="2" id="KW-1185">Reference proteome</keyword>
<reference evidence="1" key="1">
    <citation type="submission" date="2021-01" db="EMBL/GenBank/DDBJ databases">
        <title>Genomic Encyclopedia of Type Strains, Phase IV (KMG-IV): sequencing the most valuable type-strain genomes for metagenomic binning, comparative biology and taxonomic classification.</title>
        <authorList>
            <person name="Goeker M."/>
        </authorList>
    </citation>
    <scope>NUCLEOTIDE SEQUENCE</scope>
    <source>
        <strain evidence="1">DSM 25523</strain>
    </source>
</reference>
<sequence length="103" mass="12217">MARRELPERTRVSPEFQEWLRSNQVSRRQLRRNPELFHTYYEQWQRTVAKPKSNRRSLSLFSKLSRVDLNQVSNHLSKASEVIGMIQNFKGIFGSGGRPHDFD</sequence>
<evidence type="ECO:0000313" key="2">
    <source>
        <dbReference type="Proteomes" id="UP000717624"/>
    </source>
</evidence>